<dbReference type="Proteomes" id="UP001159364">
    <property type="component" value="Linkage Group LG10"/>
</dbReference>
<keyword evidence="3" id="KW-1185">Reference proteome</keyword>
<dbReference type="EMBL" id="JAIWQS010000010">
    <property type="protein sequence ID" value="KAJ8753512.1"/>
    <property type="molecule type" value="Genomic_DNA"/>
</dbReference>
<gene>
    <name evidence="2" type="ORF">K2173_022753</name>
</gene>
<comment type="caution">
    <text evidence="2">The sequence shown here is derived from an EMBL/GenBank/DDBJ whole genome shotgun (WGS) entry which is preliminary data.</text>
</comment>
<sequence length="346" mass="37567">MVAISLYRGNLHRVPDVPRRWLMPNPKITLKDFKCLLSRRIRALSRLRPTTSTPLLDSVATGNEPRLVVAVTEQVDSKIEAPDGELNNLEIFDGGDCSVKPENAGNSIPGAKPEVDVKGGDAVNGDGNLVVSQPEIPDSSPNPNPETADKVDEPSDKEKRKKEVKEKLHVLNEKKHNLVQVLKQILNAEEELKRRHSMQGMVNRPSVPFQLDVTNDSGSIIRQVTPRMGSEANLGGDIEGGETEDISNPNVHSRHIHRMSSTSPSSESPHRRPPYFQHNVVPYPSRSSLGTNGSPSRFAPTGHQGHPGNLPAVSVSGTSYIASSPSPAASGGTSAFRDARQPSPWN</sequence>
<organism evidence="2 3">
    <name type="scientific">Erythroxylum novogranatense</name>
    <dbReference type="NCBI Taxonomy" id="1862640"/>
    <lineage>
        <taxon>Eukaryota</taxon>
        <taxon>Viridiplantae</taxon>
        <taxon>Streptophyta</taxon>
        <taxon>Embryophyta</taxon>
        <taxon>Tracheophyta</taxon>
        <taxon>Spermatophyta</taxon>
        <taxon>Magnoliopsida</taxon>
        <taxon>eudicotyledons</taxon>
        <taxon>Gunneridae</taxon>
        <taxon>Pentapetalae</taxon>
        <taxon>rosids</taxon>
        <taxon>fabids</taxon>
        <taxon>Malpighiales</taxon>
        <taxon>Erythroxylaceae</taxon>
        <taxon>Erythroxylum</taxon>
    </lineage>
</organism>
<dbReference type="GO" id="GO:0009507">
    <property type="term" value="C:chloroplast"/>
    <property type="evidence" value="ECO:0007669"/>
    <property type="project" value="TreeGrafter"/>
</dbReference>
<feature type="region of interest" description="Disordered" evidence="1">
    <location>
        <begin position="102"/>
        <end position="162"/>
    </location>
</feature>
<feature type="region of interest" description="Disordered" evidence="1">
    <location>
        <begin position="226"/>
        <end position="346"/>
    </location>
</feature>
<name>A0AAV8SMK8_9ROSI</name>
<protein>
    <submittedName>
        <fullName evidence="2">Uncharacterized protein</fullName>
    </submittedName>
</protein>
<dbReference type="PANTHER" id="PTHR36764">
    <property type="entry name" value="TRNA (ILE)-LYSIDINE SYNTHASE"/>
    <property type="match status" value="1"/>
</dbReference>
<dbReference type="PANTHER" id="PTHR36764:SF1">
    <property type="entry name" value="TRNA (ILE)-LYSIDINE SYNTHASE"/>
    <property type="match status" value="1"/>
</dbReference>
<reference evidence="2 3" key="1">
    <citation type="submission" date="2021-09" db="EMBL/GenBank/DDBJ databases">
        <title>Genomic insights and catalytic innovation underlie evolution of tropane alkaloids biosynthesis.</title>
        <authorList>
            <person name="Wang Y.-J."/>
            <person name="Tian T."/>
            <person name="Huang J.-P."/>
            <person name="Huang S.-X."/>
        </authorList>
    </citation>
    <scope>NUCLEOTIDE SEQUENCE [LARGE SCALE GENOMIC DNA]</scope>
    <source>
        <strain evidence="2">KIB-2018</strain>
        <tissue evidence="2">Leaf</tissue>
    </source>
</reference>
<proteinExistence type="predicted"/>
<feature type="compositionally biased region" description="Basic and acidic residues" evidence="1">
    <location>
        <begin position="147"/>
        <end position="162"/>
    </location>
</feature>
<evidence type="ECO:0000256" key="1">
    <source>
        <dbReference type="SAM" id="MobiDB-lite"/>
    </source>
</evidence>
<evidence type="ECO:0000313" key="3">
    <source>
        <dbReference type="Proteomes" id="UP001159364"/>
    </source>
</evidence>
<dbReference type="AlphaFoldDB" id="A0AAV8SMK8"/>
<feature type="compositionally biased region" description="Polar residues" evidence="1">
    <location>
        <begin position="285"/>
        <end position="295"/>
    </location>
</feature>
<accession>A0AAV8SMK8</accession>
<feature type="compositionally biased region" description="Low complexity" evidence="1">
    <location>
        <begin position="322"/>
        <end position="335"/>
    </location>
</feature>
<evidence type="ECO:0000313" key="2">
    <source>
        <dbReference type="EMBL" id="KAJ8753512.1"/>
    </source>
</evidence>